<comment type="subunit">
    <text evidence="2">Interacts with ARRB1.</text>
</comment>
<proteinExistence type="inferred from homology"/>
<organism evidence="17 18">
    <name type="scientific">Neogobius melanostomus</name>
    <name type="common">round goby</name>
    <dbReference type="NCBI Taxonomy" id="47308"/>
    <lineage>
        <taxon>Eukaryota</taxon>
        <taxon>Metazoa</taxon>
        <taxon>Chordata</taxon>
        <taxon>Craniata</taxon>
        <taxon>Vertebrata</taxon>
        <taxon>Euteleostomi</taxon>
        <taxon>Actinopterygii</taxon>
        <taxon>Neopterygii</taxon>
        <taxon>Teleostei</taxon>
        <taxon>Neoteleostei</taxon>
        <taxon>Acanthomorphata</taxon>
        <taxon>Gobiaria</taxon>
        <taxon>Gobiiformes</taxon>
        <taxon>Gobioidei</taxon>
        <taxon>Gobiidae</taxon>
        <taxon>Benthophilinae</taxon>
        <taxon>Neogobiini</taxon>
        <taxon>Neogobius</taxon>
    </lineage>
</organism>
<evidence type="ECO:0000256" key="9">
    <source>
        <dbReference type="ARBA" id="ARBA00023136"/>
    </source>
</evidence>
<feature type="transmembrane region" description="Helical" evidence="15">
    <location>
        <begin position="308"/>
        <end position="327"/>
    </location>
</feature>
<evidence type="ECO:0000256" key="5">
    <source>
        <dbReference type="ARBA" id="ARBA00022500"/>
    </source>
</evidence>
<keyword evidence="8 14" id="KW-0297">G-protein coupled receptor</keyword>
<evidence type="ECO:0000256" key="10">
    <source>
        <dbReference type="ARBA" id="ARBA00023157"/>
    </source>
</evidence>
<dbReference type="GO" id="GO:0006935">
    <property type="term" value="P:chemotaxis"/>
    <property type="evidence" value="ECO:0007669"/>
    <property type="project" value="UniProtKB-KW"/>
</dbReference>
<keyword evidence="9 15" id="KW-0472">Membrane</keyword>
<dbReference type="PROSITE" id="PS50262">
    <property type="entry name" value="G_PROTEIN_RECEP_F1_2"/>
    <property type="match status" value="1"/>
</dbReference>
<protein>
    <recommendedName>
        <fullName evidence="3">Platelet-activating factor receptor</fullName>
    </recommendedName>
</protein>
<dbReference type="PRINTS" id="PR00237">
    <property type="entry name" value="GPCRRHODOPSN"/>
</dbReference>
<feature type="transmembrane region" description="Helical" evidence="15">
    <location>
        <begin position="253"/>
        <end position="274"/>
    </location>
</feature>
<dbReference type="AlphaFoldDB" id="A0A8C6UHG0"/>
<reference evidence="17" key="2">
    <citation type="submission" date="2025-09" db="UniProtKB">
        <authorList>
            <consortium name="Ensembl"/>
        </authorList>
    </citation>
    <scope>IDENTIFICATION</scope>
</reference>
<evidence type="ECO:0000313" key="18">
    <source>
        <dbReference type="Proteomes" id="UP000694523"/>
    </source>
</evidence>
<dbReference type="SUPFAM" id="SSF81321">
    <property type="entry name" value="Family A G protein-coupled receptor-like"/>
    <property type="match status" value="1"/>
</dbReference>
<accession>A0A8C6UHG0</accession>
<dbReference type="PANTHER" id="PTHR24233">
    <property type="entry name" value="P2Y PURINOCEPTOR-RELATED G-PROTEIN COUPLED RECEPTOR"/>
    <property type="match status" value="1"/>
</dbReference>
<dbReference type="InterPro" id="IPR000276">
    <property type="entry name" value="GPCR_Rhodpsn"/>
</dbReference>
<dbReference type="PRINTS" id="PR01153">
    <property type="entry name" value="PAFRECEPTOR"/>
</dbReference>
<keyword evidence="12" id="KW-0325">Glycoprotein</keyword>
<feature type="transmembrane region" description="Helical" evidence="15">
    <location>
        <begin position="71"/>
        <end position="90"/>
    </location>
</feature>
<reference evidence="17" key="1">
    <citation type="submission" date="2025-08" db="UniProtKB">
        <authorList>
            <consortium name="Ensembl"/>
        </authorList>
    </citation>
    <scope>IDENTIFICATION</scope>
</reference>
<dbReference type="InterPro" id="IPR002282">
    <property type="entry name" value="PAF_rcpt"/>
</dbReference>
<dbReference type="InterPro" id="IPR017452">
    <property type="entry name" value="GPCR_Rhodpsn_7TM"/>
</dbReference>
<evidence type="ECO:0000313" key="17">
    <source>
        <dbReference type="Ensembl" id="ENSNMLP00000035349.1"/>
    </source>
</evidence>
<keyword evidence="7 15" id="KW-1133">Transmembrane helix</keyword>
<keyword evidence="10" id="KW-1015">Disulfide bond</keyword>
<evidence type="ECO:0000256" key="11">
    <source>
        <dbReference type="ARBA" id="ARBA00023170"/>
    </source>
</evidence>
<name>A0A8C6UHG0_9GOBI</name>
<evidence type="ECO:0000256" key="4">
    <source>
        <dbReference type="ARBA" id="ARBA00022475"/>
    </source>
</evidence>
<feature type="transmembrane region" description="Helical" evidence="15">
    <location>
        <begin position="110"/>
        <end position="129"/>
    </location>
</feature>
<comment type="subcellular location">
    <subcellularLocation>
        <location evidence="1">Cell membrane</location>
        <topology evidence="1">Multi-pass membrane protein</topology>
    </subcellularLocation>
</comment>
<evidence type="ECO:0000256" key="3">
    <source>
        <dbReference type="ARBA" id="ARBA00016224"/>
    </source>
</evidence>
<feature type="transmembrane region" description="Helical" evidence="15">
    <location>
        <begin position="203"/>
        <end position="228"/>
    </location>
</feature>
<dbReference type="Ensembl" id="ENSNMLT00000039372.1">
    <property type="protein sequence ID" value="ENSNMLP00000035349.1"/>
    <property type="gene ID" value="ENSNMLG00000021941.1"/>
</dbReference>
<evidence type="ECO:0000259" key="16">
    <source>
        <dbReference type="PROSITE" id="PS50262"/>
    </source>
</evidence>
<dbReference type="GO" id="GO:0005886">
    <property type="term" value="C:plasma membrane"/>
    <property type="evidence" value="ECO:0007669"/>
    <property type="project" value="UniProtKB-SubCell"/>
</dbReference>
<keyword evidence="5" id="KW-0145">Chemotaxis</keyword>
<feature type="transmembrane region" description="Helical" evidence="15">
    <location>
        <begin position="37"/>
        <end position="59"/>
    </location>
</feature>
<dbReference type="GO" id="GO:0004992">
    <property type="term" value="F:platelet activating factor receptor activity"/>
    <property type="evidence" value="ECO:0007669"/>
    <property type="project" value="InterPro"/>
</dbReference>
<dbReference type="Gene3D" id="1.20.1070.10">
    <property type="entry name" value="Rhodopsin 7-helix transmembrane proteins"/>
    <property type="match status" value="1"/>
</dbReference>
<dbReference type="Proteomes" id="UP000694523">
    <property type="component" value="Unplaced"/>
</dbReference>
<feature type="domain" description="G-protein coupled receptors family 1 profile" evidence="16">
    <location>
        <begin position="48"/>
        <end position="324"/>
    </location>
</feature>
<keyword evidence="6 14" id="KW-0812">Transmembrane</keyword>
<dbReference type="GO" id="GO:0045028">
    <property type="term" value="F:G protein-coupled purinergic nucleotide receptor activity"/>
    <property type="evidence" value="ECO:0007669"/>
    <property type="project" value="TreeGrafter"/>
</dbReference>
<keyword evidence="13 14" id="KW-0807">Transducer</keyword>
<keyword evidence="18" id="KW-1185">Reference proteome</keyword>
<evidence type="ECO:0000256" key="6">
    <source>
        <dbReference type="ARBA" id="ARBA00022692"/>
    </source>
</evidence>
<feature type="transmembrane region" description="Helical" evidence="15">
    <location>
        <begin position="150"/>
        <end position="170"/>
    </location>
</feature>
<keyword evidence="4" id="KW-1003">Cell membrane</keyword>
<evidence type="ECO:0000256" key="12">
    <source>
        <dbReference type="ARBA" id="ARBA00023180"/>
    </source>
</evidence>
<comment type="similarity">
    <text evidence="14">Belongs to the G-protein coupled receptor 1 family.</text>
</comment>
<evidence type="ECO:0000256" key="15">
    <source>
        <dbReference type="SAM" id="Phobius"/>
    </source>
</evidence>
<evidence type="ECO:0000256" key="14">
    <source>
        <dbReference type="RuleBase" id="RU000688"/>
    </source>
</evidence>
<evidence type="ECO:0000256" key="1">
    <source>
        <dbReference type="ARBA" id="ARBA00004651"/>
    </source>
</evidence>
<evidence type="ECO:0000256" key="7">
    <source>
        <dbReference type="ARBA" id="ARBA00022989"/>
    </source>
</evidence>
<evidence type="ECO:0000256" key="13">
    <source>
        <dbReference type="ARBA" id="ARBA00023224"/>
    </source>
</evidence>
<evidence type="ECO:0000256" key="8">
    <source>
        <dbReference type="ARBA" id="ARBA00023040"/>
    </source>
</evidence>
<sequence length="370" mass="42138">MLPSTLAPMETNAVMHPPSNQSSYLDSEFRYALFPPIYGLIFILGIIANIYVLFVIRCLREARAMGEIRIYMTNLTIADLLFVCALPFWIDYYSRRGDWINSDIMCRITGALFFVNTYSSILFLCAISINRYWAVTRPLDAASSDHRLRGIIICVVIWLTIVSLTIPYLMSPGINRDAGKTRCFEGYQNQTDARKKHVAATHFAIIGLFLVIFFVVLVCNLLIVQNLLTQTPPQSQMRSATIARRPKCVKRRATQMLLAVVGVFVLCFLPHHVIQGPWVLAVLQIGEGWGHIDWSRKTLQYLNDGHQVTLVLMALNCILDPIVYYFATRKFRRFIMAHLKRFIKGEGCSHTATLGLNNILKVFSEGFFNI</sequence>
<evidence type="ECO:0000256" key="2">
    <source>
        <dbReference type="ARBA" id="ARBA00011145"/>
    </source>
</evidence>
<keyword evidence="11 14" id="KW-0675">Receptor</keyword>
<dbReference type="Pfam" id="PF00001">
    <property type="entry name" value="7tm_1"/>
    <property type="match status" value="1"/>
</dbReference>
<dbReference type="PANTHER" id="PTHR24233:SF6">
    <property type="entry name" value="PLATELET-ACTIVATING FACTOR RECEPTOR"/>
    <property type="match status" value="1"/>
</dbReference>
<dbReference type="PROSITE" id="PS00237">
    <property type="entry name" value="G_PROTEIN_RECEP_F1_1"/>
    <property type="match status" value="1"/>
</dbReference>